<organism evidence="1">
    <name type="scientific">marine sediment metagenome</name>
    <dbReference type="NCBI Taxonomy" id="412755"/>
    <lineage>
        <taxon>unclassified sequences</taxon>
        <taxon>metagenomes</taxon>
        <taxon>ecological metagenomes</taxon>
    </lineage>
</organism>
<name>X0Z811_9ZZZZ</name>
<dbReference type="EMBL" id="BART01007341">
    <property type="protein sequence ID" value="GAG56483.1"/>
    <property type="molecule type" value="Genomic_DNA"/>
</dbReference>
<feature type="non-terminal residue" evidence="1">
    <location>
        <position position="1"/>
    </location>
</feature>
<sequence>GTPWVQVASATSSFGIIYQKKGVAHVPIPPIKC</sequence>
<reference evidence="1" key="1">
    <citation type="journal article" date="2014" name="Front. Microbiol.">
        <title>High frequency of phylogenetically diverse reductive dehalogenase-homologous genes in deep subseafloor sedimentary metagenomes.</title>
        <authorList>
            <person name="Kawai M."/>
            <person name="Futagami T."/>
            <person name="Toyoda A."/>
            <person name="Takaki Y."/>
            <person name="Nishi S."/>
            <person name="Hori S."/>
            <person name="Arai W."/>
            <person name="Tsubouchi T."/>
            <person name="Morono Y."/>
            <person name="Uchiyama I."/>
            <person name="Ito T."/>
            <person name="Fujiyama A."/>
            <person name="Inagaki F."/>
            <person name="Takami H."/>
        </authorList>
    </citation>
    <scope>NUCLEOTIDE SEQUENCE</scope>
    <source>
        <strain evidence="1">Expedition CK06-06</strain>
    </source>
</reference>
<evidence type="ECO:0000313" key="1">
    <source>
        <dbReference type="EMBL" id="GAG56483.1"/>
    </source>
</evidence>
<accession>X0Z811</accession>
<gene>
    <name evidence="1" type="ORF">S01H4_16725</name>
</gene>
<comment type="caution">
    <text evidence="1">The sequence shown here is derived from an EMBL/GenBank/DDBJ whole genome shotgun (WGS) entry which is preliminary data.</text>
</comment>
<dbReference type="AlphaFoldDB" id="X0Z811"/>
<proteinExistence type="predicted"/>
<protein>
    <submittedName>
        <fullName evidence="1">Uncharacterized protein</fullName>
    </submittedName>
</protein>